<evidence type="ECO:0000256" key="1">
    <source>
        <dbReference type="SAM" id="MobiDB-lite"/>
    </source>
</evidence>
<keyword evidence="3" id="KW-1185">Reference proteome</keyword>
<feature type="compositionally biased region" description="Polar residues" evidence="1">
    <location>
        <begin position="129"/>
        <end position="145"/>
    </location>
</feature>
<dbReference type="OrthoDB" id="5863171at2759"/>
<comment type="caution">
    <text evidence="2">The sequence shown here is derived from an EMBL/GenBank/DDBJ whole genome shotgun (WGS) entry which is preliminary data.</text>
</comment>
<proteinExistence type="predicted"/>
<dbReference type="EMBL" id="JPKY01000011">
    <property type="protein sequence ID" value="KFH47271.1"/>
    <property type="molecule type" value="Genomic_DNA"/>
</dbReference>
<dbReference type="STRING" id="857340.A0A086TD39"/>
<feature type="compositionally biased region" description="Polar residues" evidence="1">
    <location>
        <begin position="107"/>
        <end position="121"/>
    </location>
</feature>
<feature type="compositionally biased region" description="Polar residues" evidence="1">
    <location>
        <begin position="306"/>
        <end position="315"/>
    </location>
</feature>
<feature type="region of interest" description="Disordered" evidence="1">
    <location>
        <begin position="107"/>
        <end position="191"/>
    </location>
</feature>
<feature type="region of interest" description="Disordered" evidence="1">
    <location>
        <begin position="291"/>
        <end position="341"/>
    </location>
</feature>
<sequence length="438" mass="47751">MDEPRAAAGGVEGGFQNGHGHHSPRDTHARNDGIPGAASMESWRNDNSVSQPPYIPQFSAATSLILNRIKTGSHSFSSALSDASATVMHRPYHDAYEDARARLVQSLNTSSEMSSAPQQRSILKPQSLDAGTTPQEVSTTDSLNAGTKRKRESEHEPVDFTQQNTVVMPPPRRRPVAASQPRTSVDAAEAGRVESEGLSYYPSQGATDPYRQQKIERVRQKRLAALPKGVIPAKPEQVGFGPGAASDYARSQYFSNMKKTDVLNLLSFCDQLKPQLLVDIMVLVSKRHPDLPMFSSPDWDADIPSETRSSRPQHSSKQRGPLSSRSRHGPSLLNSKAKHKIRGGNANSIQRAAAAAAAHNKPLKRSRLAEEVAVEEEPQGEDADEDAPPPTWPKAGEGLYAKLVPETQDASFLADSNDEESFSHFMVDKMGRQIVDPV</sequence>
<dbReference type="AlphaFoldDB" id="A0A086TD39"/>
<evidence type="ECO:0000313" key="3">
    <source>
        <dbReference type="Proteomes" id="UP000029964"/>
    </source>
</evidence>
<organism evidence="2 3">
    <name type="scientific">Hapsidospora chrysogenum (strain ATCC 11550 / CBS 779.69 / DSM 880 / IAM 14645 / JCM 23072 / IMI 49137)</name>
    <name type="common">Acremonium chrysogenum</name>
    <dbReference type="NCBI Taxonomy" id="857340"/>
    <lineage>
        <taxon>Eukaryota</taxon>
        <taxon>Fungi</taxon>
        <taxon>Dikarya</taxon>
        <taxon>Ascomycota</taxon>
        <taxon>Pezizomycotina</taxon>
        <taxon>Sordariomycetes</taxon>
        <taxon>Hypocreomycetidae</taxon>
        <taxon>Hypocreales</taxon>
        <taxon>Bionectriaceae</taxon>
        <taxon>Hapsidospora</taxon>
    </lineage>
</organism>
<feature type="region of interest" description="Disordered" evidence="1">
    <location>
        <begin position="372"/>
        <end position="396"/>
    </location>
</feature>
<gene>
    <name evidence="2" type="ORF">ACRE_018870</name>
</gene>
<dbReference type="HOGENOM" id="CLU_035251_0_0_1"/>
<dbReference type="Proteomes" id="UP000029964">
    <property type="component" value="Unassembled WGS sequence"/>
</dbReference>
<evidence type="ECO:0000313" key="2">
    <source>
        <dbReference type="EMBL" id="KFH47271.1"/>
    </source>
</evidence>
<feature type="region of interest" description="Disordered" evidence="1">
    <location>
        <begin position="1"/>
        <end position="54"/>
    </location>
</feature>
<feature type="compositionally biased region" description="Acidic residues" evidence="1">
    <location>
        <begin position="372"/>
        <end position="387"/>
    </location>
</feature>
<accession>A0A086TD39</accession>
<protein>
    <submittedName>
        <fullName evidence="2">Uncharacterized protein</fullName>
    </submittedName>
</protein>
<name>A0A086TD39_HAPC1</name>
<reference evidence="3" key="1">
    <citation type="journal article" date="2014" name="Genome Announc.">
        <title>Genome sequence and annotation of Acremonium chrysogenum, producer of the beta-lactam antibiotic cephalosporin C.</title>
        <authorList>
            <person name="Terfehr D."/>
            <person name="Dahlmann T.A."/>
            <person name="Specht T."/>
            <person name="Zadra I."/>
            <person name="Kuernsteiner H."/>
            <person name="Kueck U."/>
        </authorList>
    </citation>
    <scope>NUCLEOTIDE SEQUENCE [LARGE SCALE GENOMIC DNA]</scope>
    <source>
        <strain evidence="3">ATCC 11550 / CBS 779.69 / DSM 880 / IAM 14645 / JCM 23072 / IMI 49137</strain>
    </source>
</reference>